<gene>
    <name evidence="2" type="ORF">B2G88_03725</name>
</gene>
<name>A0A202ED56_9EURY</name>
<evidence type="ECO:0000256" key="1">
    <source>
        <dbReference type="SAM" id="MobiDB-lite"/>
    </source>
</evidence>
<feature type="compositionally biased region" description="Low complexity" evidence="1">
    <location>
        <begin position="98"/>
        <end position="113"/>
    </location>
</feature>
<evidence type="ECO:0000313" key="2">
    <source>
        <dbReference type="EMBL" id="OVE85930.1"/>
    </source>
</evidence>
<feature type="compositionally biased region" description="Acidic residues" evidence="1">
    <location>
        <begin position="152"/>
        <end position="181"/>
    </location>
</feature>
<protein>
    <submittedName>
        <fullName evidence="2">Uncharacterized protein</fullName>
    </submittedName>
</protein>
<organism evidence="2 3">
    <name type="scientific">Natronolimnobius baerhuensis</name>
    <dbReference type="NCBI Taxonomy" id="253108"/>
    <lineage>
        <taxon>Archaea</taxon>
        <taxon>Methanobacteriati</taxon>
        <taxon>Methanobacteriota</taxon>
        <taxon>Stenosarchaea group</taxon>
        <taxon>Halobacteria</taxon>
        <taxon>Halobacteriales</taxon>
        <taxon>Natrialbaceae</taxon>
        <taxon>Natronolimnobius</taxon>
    </lineage>
</organism>
<comment type="caution">
    <text evidence="2">The sequence shown here is derived from an EMBL/GenBank/DDBJ whole genome shotgun (WGS) entry which is preliminary data.</text>
</comment>
<feature type="compositionally biased region" description="Polar residues" evidence="1">
    <location>
        <begin position="7"/>
        <end position="25"/>
    </location>
</feature>
<feature type="region of interest" description="Disordered" evidence="1">
    <location>
        <begin position="1"/>
        <end position="28"/>
    </location>
</feature>
<reference evidence="2 3" key="1">
    <citation type="submission" date="2017-02" db="EMBL/GenBank/DDBJ databases">
        <title>Natronthermophilus aegyptiacus gen. nov.,sp. nov., an aerobic, extremely halophilic alkalithermophilic archaeon isolated from the athalassohaline Wadi An Natrun, Egypt.</title>
        <authorList>
            <person name="Zhao B."/>
        </authorList>
    </citation>
    <scope>NUCLEOTIDE SEQUENCE [LARGE SCALE GENOMIC DNA]</scope>
    <source>
        <strain evidence="2 3">CGMCC 1.3597</strain>
    </source>
</reference>
<proteinExistence type="predicted"/>
<evidence type="ECO:0000313" key="3">
    <source>
        <dbReference type="Proteomes" id="UP000196084"/>
    </source>
</evidence>
<dbReference type="EMBL" id="MWPH01000001">
    <property type="protein sequence ID" value="OVE85930.1"/>
    <property type="molecule type" value="Genomic_DNA"/>
</dbReference>
<dbReference type="AlphaFoldDB" id="A0A202ED56"/>
<feature type="compositionally biased region" description="Basic and acidic residues" evidence="1">
    <location>
        <begin position="127"/>
        <end position="140"/>
    </location>
</feature>
<accession>A0A202ED56</accession>
<feature type="compositionally biased region" description="Basic and acidic residues" evidence="1">
    <location>
        <begin position="71"/>
        <end position="88"/>
    </location>
</feature>
<sequence>MRFRPAVQQSADVDPSDSSGTQDSSAGRRGRLLLLGLAAVAVAYVARRYLDSSVVETGGKRLRDLQNRVPAVDELHEQTPEAVSDRFQEIPIGDNGEADATSETASAGTASADEVVDDSETTVDLTDGERPPDEIEERATETSPEPGKMAVDEEIADELLEEGDSEGPTDDDTATDSNEGDNSEREQD</sequence>
<keyword evidence="3" id="KW-1185">Reference proteome</keyword>
<dbReference type="Proteomes" id="UP000196084">
    <property type="component" value="Unassembled WGS sequence"/>
</dbReference>
<feature type="region of interest" description="Disordered" evidence="1">
    <location>
        <begin position="71"/>
        <end position="188"/>
    </location>
</feature>